<organism evidence="2 3">
    <name type="scientific">Geodermatophilus telluris</name>
    <dbReference type="NCBI Taxonomy" id="1190417"/>
    <lineage>
        <taxon>Bacteria</taxon>
        <taxon>Bacillati</taxon>
        <taxon>Actinomycetota</taxon>
        <taxon>Actinomycetes</taxon>
        <taxon>Geodermatophilales</taxon>
        <taxon>Geodermatophilaceae</taxon>
        <taxon>Geodermatophilus</taxon>
    </lineage>
</organism>
<keyword evidence="1" id="KW-0732">Signal</keyword>
<evidence type="ECO:0000313" key="3">
    <source>
        <dbReference type="Proteomes" id="UP000199416"/>
    </source>
</evidence>
<dbReference type="Proteomes" id="UP000199416">
    <property type="component" value="Unassembled WGS sequence"/>
</dbReference>
<evidence type="ECO:0000256" key="1">
    <source>
        <dbReference type="SAM" id="SignalP"/>
    </source>
</evidence>
<dbReference type="GO" id="GO:0008237">
    <property type="term" value="F:metallopeptidase activity"/>
    <property type="evidence" value="ECO:0007669"/>
    <property type="project" value="InterPro"/>
</dbReference>
<dbReference type="STRING" id="1190417.SAMN05660690_0419"/>
<feature type="signal peptide" evidence="1">
    <location>
        <begin position="1"/>
        <end position="38"/>
    </location>
</feature>
<dbReference type="AlphaFoldDB" id="A0A1G6IKF6"/>
<keyword evidence="3" id="KW-1185">Reference proteome</keyword>
<protein>
    <submittedName>
        <fullName evidence="2">Metallo-peptidase family M12B Reprolysin-like</fullName>
    </submittedName>
</protein>
<reference evidence="3" key="1">
    <citation type="submission" date="2016-10" db="EMBL/GenBank/DDBJ databases">
        <authorList>
            <person name="Varghese N."/>
            <person name="Submissions S."/>
        </authorList>
    </citation>
    <scope>NUCLEOTIDE SEQUENCE [LARGE SCALE GENOMIC DNA]</scope>
    <source>
        <strain evidence="3">DSM 45421</strain>
    </source>
</reference>
<dbReference type="SUPFAM" id="SSF55486">
    <property type="entry name" value="Metalloproteases ('zincins'), catalytic domain"/>
    <property type="match status" value="1"/>
</dbReference>
<sequence length="567" mass="56169">MPEGMSPRRVPARLSRSLAVAGAVLAVCAGPFAPSALADGGETVVGELVQAWPETSLEAQHAGEAHDQPLTFVEGEDGTSVRVPTEAVAGLEPGSTVAVTVGAPAADEAAADGYEPARQVLGTELVATAPAATPVPAGSVTNEVTVVMVVPQGGTPDGTALSSVVSAVNDPVARFWSEQTGGAVTVGVTRAQDWIRTAAGCADPTALWDEAAARVGFQPGPGRHLLLYVSSEPRDLPGCSYALGQVGTSTASGGRLYVRDDLPAVIAHELGHNFGLGHSSGLQCDGTVEGTGPDGGCRTAAYRDFYDVMGVSWDRLGSLTAAQADRLGVLPAAATQTAGPGTTTVTLAPLGSGTGTRAVRLADATGTAYWLEYRAPVGRDDWLVTDNRYRLDSGVLLHRAGTLPDTALLLDGSPSPRAGWEADLQAALLPGVPVAVAGGALTVTVDAVTAAGATVTVIGAAPAADAVATPPVPVPAVLPGAGAPAPAPVTAPAAAPVTAPAPAAPPVAAAAEVPADDAVAAVPAEAAASEPAGSSWTTPALAAAGGVLGAGGTALAARRLPLLRRRP</sequence>
<accession>A0A1G6IKF6</accession>
<proteinExistence type="predicted"/>
<evidence type="ECO:0000313" key="2">
    <source>
        <dbReference type="EMBL" id="SDC06903.1"/>
    </source>
</evidence>
<dbReference type="Gene3D" id="3.40.390.10">
    <property type="entry name" value="Collagenase (Catalytic Domain)"/>
    <property type="match status" value="1"/>
</dbReference>
<dbReference type="EMBL" id="FMZF01000001">
    <property type="protein sequence ID" value="SDC06903.1"/>
    <property type="molecule type" value="Genomic_DNA"/>
</dbReference>
<name>A0A1G6IKF6_9ACTN</name>
<feature type="chain" id="PRO_5011718018" evidence="1">
    <location>
        <begin position="39"/>
        <end position="567"/>
    </location>
</feature>
<dbReference type="InterPro" id="IPR024079">
    <property type="entry name" value="MetalloPept_cat_dom_sf"/>
</dbReference>
<gene>
    <name evidence="2" type="ORF">SAMN05660690_0419</name>
</gene>